<dbReference type="KEGG" id="err:DVR09_14885"/>
<keyword evidence="1" id="KW-0614">Plasmid</keyword>
<dbReference type="Proteomes" id="UP000254508">
    <property type="component" value="Plasmid unnamed"/>
</dbReference>
<dbReference type="EMBL" id="CP031358">
    <property type="protein sequence ID" value="AXK43740.1"/>
    <property type="molecule type" value="Genomic_DNA"/>
</dbReference>
<accession>A0A345YII8</accession>
<reference evidence="1 2" key="1">
    <citation type="submission" date="2018-07" db="EMBL/GenBank/DDBJ databases">
        <title>Genome sequence of Erythrobacter strain YH-07, an antagonistic bacterium isolated from Yellow Sea.</title>
        <authorList>
            <person name="Tang T."/>
            <person name="Liu Q."/>
            <person name="Sun X."/>
        </authorList>
    </citation>
    <scope>NUCLEOTIDE SEQUENCE [LARGE SCALE GENOMIC DNA]</scope>
    <source>
        <strain evidence="1 2">YH-07</strain>
        <plasmid evidence="1 2">unnamed</plasmid>
    </source>
</reference>
<dbReference type="RefSeq" id="WP_115418053.1">
    <property type="nucleotide sequence ID" value="NZ_CP031358.1"/>
</dbReference>
<evidence type="ECO:0000313" key="1">
    <source>
        <dbReference type="EMBL" id="AXK43740.1"/>
    </source>
</evidence>
<proteinExistence type="predicted"/>
<dbReference type="OrthoDB" id="9932571at2"/>
<name>A0A345YII8_9SPHN</name>
<geneLocation type="plasmid" evidence="1 2">
    <name>unnamed</name>
</geneLocation>
<evidence type="ECO:0000313" key="2">
    <source>
        <dbReference type="Proteomes" id="UP000254508"/>
    </source>
</evidence>
<organism evidence="1 2">
    <name type="scientific">Erythrobacter aureus</name>
    <dbReference type="NCBI Taxonomy" id="2182384"/>
    <lineage>
        <taxon>Bacteria</taxon>
        <taxon>Pseudomonadati</taxon>
        <taxon>Pseudomonadota</taxon>
        <taxon>Alphaproteobacteria</taxon>
        <taxon>Sphingomonadales</taxon>
        <taxon>Erythrobacteraceae</taxon>
        <taxon>Erythrobacter/Porphyrobacter group</taxon>
        <taxon>Erythrobacter</taxon>
    </lineage>
</organism>
<keyword evidence="2" id="KW-1185">Reference proteome</keyword>
<gene>
    <name evidence="1" type="ORF">DVR09_14885</name>
</gene>
<sequence>MGAVAQTAADIIRSELELGNKGSRLVEQPNVPTTLRIAELLRKGVRRGIVPQWTLRTAVGVKPSEAQLNSIADQVEEAFTSGCEPIDWRIDVYR</sequence>
<dbReference type="AlphaFoldDB" id="A0A345YII8"/>
<protein>
    <submittedName>
        <fullName evidence="1">Uncharacterized protein</fullName>
    </submittedName>
</protein>